<dbReference type="PANTHER" id="PTHR24055">
    <property type="entry name" value="MITOGEN-ACTIVATED PROTEIN KINASE"/>
    <property type="match status" value="1"/>
</dbReference>
<keyword evidence="9" id="KW-0460">Magnesium</keyword>
<evidence type="ECO:0000256" key="3">
    <source>
        <dbReference type="ARBA" id="ARBA00022679"/>
    </source>
</evidence>
<feature type="region of interest" description="Disordered" evidence="10">
    <location>
        <begin position="379"/>
        <end position="407"/>
    </location>
</feature>
<keyword evidence="5 9" id="KW-0418">Kinase</keyword>
<keyword evidence="13" id="KW-1185">Reference proteome</keyword>
<dbReference type="GO" id="GO:0005524">
    <property type="term" value="F:ATP binding"/>
    <property type="evidence" value="ECO:0007669"/>
    <property type="project" value="UniProtKB-UniRule"/>
</dbReference>
<evidence type="ECO:0000313" key="13">
    <source>
        <dbReference type="Proteomes" id="UP000242180"/>
    </source>
</evidence>
<dbReference type="Gene3D" id="1.10.510.10">
    <property type="entry name" value="Transferase(Phosphotransferase) domain 1"/>
    <property type="match status" value="1"/>
</dbReference>
<dbReference type="AlphaFoldDB" id="A0A1X2HT79"/>
<dbReference type="PROSITE" id="PS00107">
    <property type="entry name" value="PROTEIN_KINASE_ATP"/>
    <property type="match status" value="1"/>
</dbReference>
<reference evidence="12 13" key="1">
    <citation type="submission" date="2016-07" db="EMBL/GenBank/DDBJ databases">
        <title>Pervasive Adenine N6-methylation of Active Genes in Fungi.</title>
        <authorList>
            <consortium name="DOE Joint Genome Institute"/>
            <person name="Mondo S.J."/>
            <person name="Dannebaum R.O."/>
            <person name="Kuo R.C."/>
            <person name="Labutti K."/>
            <person name="Haridas S."/>
            <person name="Kuo A."/>
            <person name="Salamov A."/>
            <person name="Ahrendt S.R."/>
            <person name="Lipzen A."/>
            <person name="Sullivan W."/>
            <person name="Andreopoulos W.B."/>
            <person name="Clum A."/>
            <person name="Lindquist E."/>
            <person name="Daum C."/>
            <person name="Ramamoorthy G.K."/>
            <person name="Gryganskyi A."/>
            <person name="Culley D."/>
            <person name="Magnuson J.K."/>
            <person name="James T.Y."/>
            <person name="O'Malley M.A."/>
            <person name="Stajich J.E."/>
            <person name="Spatafora J.W."/>
            <person name="Visel A."/>
            <person name="Grigoriev I.V."/>
        </authorList>
    </citation>
    <scope>NUCLEOTIDE SEQUENCE [LARGE SCALE GENOMIC DNA]</scope>
    <source>
        <strain evidence="12 13">NRRL 2496</strain>
    </source>
</reference>
<comment type="catalytic activity">
    <reaction evidence="9">
        <text>L-threonyl-[protein] + ATP = O-phospho-L-threonyl-[protein] + ADP + H(+)</text>
        <dbReference type="Rhea" id="RHEA:46608"/>
        <dbReference type="Rhea" id="RHEA-COMP:11060"/>
        <dbReference type="Rhea" id="RHEA-COMP:11605"/>
        <dbReference type="ChEBI" id="CHEBI:15378"/>
        <dbReference type="ChEBI" id="CHEBI:30013"/>
        <dbReference type="ChEBI" id="CHEBI:30616"/>
        <dbReference type="ChEBI" id="CHEBI:61977"/>
        <dbReference type="ChEBI" id="CHEBI:456216"/>
        <dbReference type="EC" id="2.7.11.24"/>
    </reaction>
</comment>
<dbReference type="InParanoid" id="A0A1X2HT79"/>
<comment type="similarity">
    <text evidence="9">Belongs to the protein kinase superfamily. Ser/Thr protein kinase family. MAP kinase subfamily.</text>
</comment>
<sequence length="492" mass="56749">MTPADEWYTVALEGSNETFTIRKNYKIIRKIGSGSYGSVCSAVQLDTNEVVAIKKCFRIFDKKLVTKRCLREIKLLQHFNNHPRIINLRSLDLADYHHFNEIYLIQNCCDTTMADIIHSRLQLEPVHYQWFMYQIFSALKYIHSANVLHRDLKPANILVNQNCDLRICDFGMARGFSKPSSRLETQNMTHYVVTRWYRAPEIMLSRHSYDKASKFFFDLWSAGCIFAELLGRKVLFKGTDYVDQLHKIVGVLGLPEDTSFWDKTASESVVDYIKNLRDTHGQRPPAEPIDFAAQFPECSPEGIELLKQLLHLDPSRRITANEALEHPFVEQMRDPAEEIDCPDLFDFESFELIEDEHALRQCIVREVLQSKGRSASLRVPSFHSMEEDNRPRRRYTGSSISTPQSASATEAHLNAMAAIQQGKDIAVRDTALDDAQGMIMGSEFVGEPEDMDEDDFKLMDSDDSIRMDHNRRLFGPSNANRQELERHLSRDW</sequence>
<feature type="compositionally biased region" description="Polar residues" evidence="10">
    <location>
        <begin position="396"/>
        <end position="407"/>
    </location>
</feature>
<dbReference type="OMA" id="PAEEIEC"/>
<dbReference type="FunFam" id="1.10.510.10:FF:000040">
    <property type="entry name" value="Mitogen-activated protein kinase"/>
    <property type="match status" value="1"/>
</dbReference>
<evidence type="ECO:0000313" key="12">
    <source>
        <dbReference type="EMBL" id="ORZ02776.1"/>
    </source>
</evidence>
<evidence type="ECO:0000256" key="4">
    <source>
        <dbReference type="ARBA" id="ARBA00022741"/>
    </source>
</evidence>
<dbReference type="PROSITE" id="PS50011">
    <property type="entry name" value="PROTEIN_KINASE_DOM"/>
    <property type="match status" value="1"/>
</dbReference>
<feature type="compositionally biased region" description="Basic and acidic residues" evidence="10">
    <location>
        <begin position="482"/>
        <end position="492"/>
    </location>
</feature>
<evidence type="ECO:0000256" key="6">
    <source>
        <dbReference type="ARBA" id="ARBA00022840"/>
    </source>
</evidence>
<keyword evidence="4 7" id="KW-0547">Nucleotide-binding</keyword>
<name>A0A1X2HT79_SYNRA</name>
<proteinExistence type="inferred from homology"/>
<dbReference type="InterPro" id="IPR017441">
    <property type="entry name" value="Protein_kinase_ATP_BS"/>
</dbReference>
<evidence type="ECO:0000256" key="8">
    <source>
        <dbReference type="RuleBase" id="RU000304"/>
    </source>
</evidence>
<keyword evidence="2 8" id="KW-0723">Serine/threonine-protein kinase</keyword>
<comment type="activity regulation">
    <text evidence="9">Activated by threonine and tyrosine phosphorylation.</text>
</comment>
<evidence type="ECO:0000256" key="2">
    <source>
        <dbReference type="ARBA" id="ARBA00022527"/>
    </source>
</evidence>
<comment type="cofactor">
    <cofactor evidence="9">
        <name>Mg(2+)</name>
        <dbReference type="ChEBI" id="CHEBI:18420"/>
    </cofactor>
</comment>
<evidence type="ECO:0000256" key="7">
    <source>
        <dbReference type="PROSITE-ProRule" id="PRU10141"/>
    </source>
</evidence>
<keyword evidence="3 9" id="KW-0808">Transferase</keyword>
<dbReference type="InterPro" id="IPR008271">
    <property type="entry name" value="Ser/Thr_kinase_AS"/>
</dbReference>
<dbReference type="CDD" id="cd07834">
    <property type="entry name" value="STKc_MAPK"/>
    <property type="match status" value="1"/>
</dbReference>
<dbReference type="GO" id="GO:0004707">
    <property type="term" value="F:MAP kinase activity"/>
    <property type="evidence" value="ECO:0007669"/>
    <property type="project" value="UniProtKB-EC"/>
</dbReference>
<dbReference type="OrthoDB" id="192887at2759"/>
<evidence type="ECO:0000256" key="1">
    <source>
        <dbReference type="ARBA" id="ARBA00012411"/>
    </source>
</evidence>
<dbReference type="PROSITE" id="PS01351">
    <property type="entry name" value="MAPK"/>
    <property type="match status" value="1"/>
</dbReference>
<evidence type="ECO:0000259" key="11">
    <source>
        <dbReference type="PROSITE" id="PS50011"/>
    </source>
</evidence>
<evidence type="ECO:0000256" key="10">
    <source>
        <dbReference type="SAM" id="MobiDB-lite"/>
    </source>
</evidence>
<dbReference type="Pfam" id="PF00069">
    <property type="entry name" value="Pkinase"/>
    <property type="match status" value="1"/>
</dbReference>
<keyword evidence="6 7" id="KW-0067">ATP-binding</keyword>
<dbReference type="InterPro" id="IPR011009">
    <property type="entry name" value="Kinase-like_dom_sf"/>
</dbReference>
<dbReference type="InterPro" id="IPR003527">
    <property type="entry name" value="MAP_kinase_CS"/>
</dbReference>
<feature type="domain" description="Protein kinase" evidence="11">
    <location>
        <begin position="25"/>
        <end position="329"/>
    </location>
</feature>
<accession>A0A1X2HT79</accession>
<dbReference type="STRING" id="13706.A0A1X2HT79"/>
<dbReference type="EC" id="2.7.11.24" evidence="1 9"/>
<protein>
    <recommendedName>
        <fullName evidence="1 9">Mitogen-activated protein kinase</fullName>
        <ecNumber evidence="1 9">2.7.11.24</ecNumber>
    </recommendedName>
</protein>
<dbReference type="PROSITE" id="PS00108">
    <property type="entry name" value="PROTEIN_KINASE_ST"/>
    <property type="match status" value="1"/>
</dbReference>
<gene>
    <name evidence="12" type="ORF">BCR43DRAFT_509916</name>
</gene>
<dbReference type="InterPro" id="IPR050117">
    <property type="entry name" value="MAPK"/>
</dbReference>
<dbReference type="InterPro" id="IPR000719">
    <property type="entry name" value="Prot_kinase_dom"/>
</dbReference>
<comment type="caution">
    <text evidence="12">The sequence shown here is derived from an EMBL/GenBank/DDBJ whole genome shotgun (WGS) entry which is preliminary data.</text>
</comment>
<dbReference type="Proteomes" id="UP000242180">
    <property type="component" value="Unassembled WGS sequence"/>
</dbReference>
<dbReference type="SMART" id="SM00220">
    <property type="entry name" value="S_TKc"/>
    <property type="match status" value="1"/>
</dbReference>
<dbReference type="EMBL" id="MCGN01000001">
    <property type="protein sequence ID" value="ORZ02776.1"/>
    <property type="molecule type" value="Genomic_DNA"/>
</dbReference>
<dbReference type="SUPFAM" id="SSF56112">
    <property type="entry name" value="Protein kinase-like (PK-like)"/>
    <property type="match status" value="1"/>
</dbReference>
<evidence type="ECO:0000256" key="9">
    <source>
        <dbReference type="RuleBase" id="RU361165"/>
    </source>
</evidence>
<organism evidence="12 13">
    <name type="scientific">Syncephalastrum racemosum</name>
    <name type="common">Filamentous fungus</name>
    <dbReference type="NCBI Taxonomy" id="13706"/>
    <lineage>
        <taxon>Eukaryota</taxon>
        <taxon>Fungi</taxon>
        <taxon>Fungi incertae sedis</taxon>
        <taxon>Mucoromycota</taxon>
        <taxon>Mucoromycotina</taxon>
        <taxon>Mucoromycetes</taxon>
        <taxon>Mucorales</taxon>
        <taxon>Syncephalastraceae</taxon>
        <taxon>Syncephalastrum</taxon>
    </lineage>
</organism>
<dbReference type="Gene3D" id="3.30.200.20">
    <property type="entry name" value="Phosphorylase Kinase, domain 1"/>
    <property type="match status" value="1"/>
</dbReference>
<evidence type="ECO:0000256" key="5">
    <source>
        <dbReference type="ARBA" id="ARBA00022777"/>
    </source>
</evidence>
<feature type="region of interest" description="Disordered" evidence="10">
    <location>
        <begin position="470"/>
        <end position="492"/>
    </location>
</feature>
<feature type="binding site" evidence="7">
    <location>
        <position position="55"/>
    </location>
    <ligand>
        <name>ATP</name>
        <dbReference type="ChEBI" id="CHEBI:30616"/>
    </ligand>
</feature>